<dbReference type="InterPro" id="IPR016167">
    <property type="entry name" value="FAD-bd_PCMH_sub1"/>
</dbReference>
<reference evidence="13 14" key="1">
    <citation type="submission" date="2021-02" db="EMBL/GenBank/DDBJ databases">
        <authorList>
            <person name="Han P."/>
        </authorList>
    </citation>
    <scope>NUCLEOTIDE SEQUENCE [LARGE SCALE GENOMIC DNA]</scope>
    <source>
        <strain evidence="13">Candidatus Nitrospira sp. ZN2</strain>
    </source>
</reference>
<dbReference type="InterPro" id="IPR036318">
    <property type="entry name" value="FAD-bd_PCMH-like_sf"/>
</dbReference>
<keyword evidence="4" id="KW-0479">Metal-binding</keyword>
<keyword evidence="6" id="KW-0809">Transit peptide</keyword>
<keyword evidence="7" id="KW-0560">Oxidoreductase</keyword>
<dbReference type="EC" id="1.1.2.4" evidence="10"/>
<dbReference type="Proteomes" id="UP000675880">
    <property type="component" value="Unassembled WGS sequence"/>
</dbReference>
<keyword evidence="8" id="KW-0408">Iron</keyword>
<dbReference type="InterPro" id="IPR016169">
    <property type="entry name" value="FAD-bd_PCMH_sub2"/>
</dbReference>
<protein>
    <recommendedName>
        <fullName evidence="10">D-lactate dehydrogenase (cytochrome)</fullName>
        <ecNumber evidence="10">1.1.2.4</ecNumber>
    </recommendedName>
</protein>
<dbReference type="InterPro" id="IPR004113">
    <property type="entry name" value="FAD-bd_oxidored_4_C"/>
</dbReference>
<dbReference type="InterPro" id="IPR017900">
    <property type="entry name" value="4Fe4S_Fe_S_CS"/>
</dbReference>
<dbReference type="InterPro" id="IPR009051">
    <property type="entry name" value="Helical_ferredxn"/>
</dbReference>
<dbReference type="SUPFAM" id="SSF55103">
    <property type="entry name" value="FAD-linked oxidases, C-terminal domain"/>
    <property type="match status" value="1"/>
</dbReference>
<dbReference type="Gene3D" id="1.10.1060.10">
    <property type="entry name" value="Alpha-helical ferredoxin"/>
    <property type="match status" value="1"/>
</dbReference>
<evidence type="ECO:0000256" key="9">
    <source>
        <dbReference type="ARBA" id="ARBA00023014"/>
    </source>
</evidence>
<evidence type="ECO:0000256" key="2">
    <source>
        <dbReference type="ARBA" id="ARBA00008000"/>
    </source>
</evidence>
<accession>A0ABN7LT32</accession>
<dbReference type="InterPro" id="IPR016166">
    <property type="entry name" value="FAD-bd_PCMH"/>
</dbReference>
<feature type="domain" description="FAD-binding PCMH-type" evidence="12">
    <location>
        <begin position="64"/>
        <end position="292"/>
    </location>
</feature>
<dbReference type="Gene3D" id="3.30.465.10">
    <property type="match status" value="1"/>
</dbReference>
<evidence type="ECO:0000259" key="11">
    <source>
        <dbReference type="PROSITE" id="PS51379"/>
    </source>
</evidence>
<feature type="domain" description="4Fe-4S ferredoxin-type" evidence="11">
    <location>
        <begin position="546"/>
        <end position="578"/>
    </location>
</feature>
<gene>
    <name evidence="13" type="ORF">NSPZN2_40137</name>
</gene>
<dbReference type="PROSITE" id="PS51387">
    <property type="entry name" value="FAD_PCMH"/>
    <property type="match status" value="1"/>
</dbReference>
<dbReference type="SUPFAM" id="SSF56176">
    <property type="entry name" value="FAD-binding/transporter-associated domain-like"/>
    <property type="match status" value="1"/>
</dbReference>
<dbReference type="InterPro" id="IPR006094">
    <property type="entry name" value="Oxid_FAD_bind_N"/>
</dbReference>
<dbReference type="Gene3D" id="3.30.43.10">
    <property type="entry name" value="Uridine Diphospho-n-acetylenolpyruvylglucosamine Reductase, domain 2"/>
    <property type="match status" value="1"/>
</dbReference>
<keyword evidence="14" id="KW-1185">Reference proteome</keyword>
<evidence type="ECO:0000313" key="14">
    <source>
        <dbReference type="Proteomes" id="UP000675880"/>
    </source>
</evidence>
<dbReference type="PROSITE" id="PS00198">
    <property type="entry name" value="4FE4S_FER_1"/>
    <property type="match status" value="2"/>
</dbReference>
<evidence type="ECO:0000256" key="10">
    <source>
        <dbReference type="ARBA" id="ARBA00038897"/>
    </source>
</evidence>
<dbReference type="PANTHER" id="PTHR11748">
    <property type="entry name" value="D-LACTATE DEHYDROGENASE"/>
    <property type="match status" value="1"/>
</dbReference>
<evidence type="ECO:0000256" key="4">
    <source>
        <dbReference type="ARBA" id="ARBA00022723"/>
    </source>
</evidence>
<keyword evidence="5" id="KW-0274">FAD</keyword>
<dbReference type="InterPro" id="IPR016164">
    <property type="entry name" value="FAD-linked_Oxase-like_C"/>
</dbReference>
<organism evidence="13 14">
    <name type="scientific">Nitrospira defluvii</name>
    <dbReference type="NCBI Taxonomy" id="330214"/>
    <lineage>
        <taxon>Bacteria</taxon>
        <taxon>Pseudomonadati</taxon>
        <taxon>Nitrospirota</taxon>
        <taxon>Nitrospiria</taxon>
        <taxon>Nitrospirales</taxon>
        <taxon>Nitrospiraceae</taxon>
        <taxon>Nitrospira</taxon>
    </lineage>
</organism>
<sequence length="969" mass="106334">MSRTPLADFFRILLECGSVHTSMTLILPNTSSAVASDLRHLLGHAKVQDDVPTLTAYAVDASIYRMTPKAVVLAEHEADIDTVVRFAVERGIPLTPRAAGTNLTGSAVGSGIILDVSKMNRILELNEEEQWARVQPGIVLAELNKQLGRRSLLFGPDPSSGDMCKLGGMIANNSSGPHTLIYGSVKDNVQALRVCLPSGAWLAAAPMGLDEPALAQLLTAHSTLKPILELVQRQRGLIDSKKPTVSKNSCGYNLFGLADGLSQGLFDLPKLFVGSEGTLGIVSEATLRLVPKPQGTLTALIHFRRLEEVGEAVPHLLNLRPSALEVMDANTLNLIGRASHGIPADAAATLLAELDSSEGESDLRERADRMAAICRRYQLCGDLTIAYDKEQRDQLWKARKALYPTLYRFDPRKKPINFVDDVVVRAERISELIRYLETFFEGQHVPVAIFGHIGNGNAHITPLLDVNDRQDFDKMVQAYHEIHQAVLSRFGGSICGEHGDGRVRAEYVRKMFGEELYQLFVQVKCTIDPANVMNPGIKISDAPFTDHIDYQRLSKSCATCAKCNSVCPVYDVFQSEDMSSRGWYEIVTAKDYSYLNSKRVVEACLNCKSCRTICPAGVDVSELILQRRAEQPNQGSRWLFALQSKLPIFEAMLKVLAKTQRLWDRPGPRALLERVAAPILKRIAPTAKLPADMVLPTLAPRHLRDRYPELTHPNLTAAGPRVAYFHGCAANYFDDGVGDAVIGVLRKHNVKPELPPQRCSGTPIETYGHVDLVKDNARFNLQSLAGYDQVVTGCASCTLMLKEYKKFFEAGPERQAAEALAKKVVHITEFVARSPEHPPMGTAEGLGRRVTYHSSCHLRAAGVTKEPRQLLKQVPGADYVEMTDADRCAGGAGTYLVKDYDTSQKVFDRKRRNIEQSGADTVATSCPACMIQLNNGLRGRAAVKHVAQVLNDAYQAGANQTETRSGAGQ</sequence>
<evidence type="ECO:0000256" key="5">
    <source>
        <dbReference type="ARBA" id="ARBA00022827"/>
    </source>
</evidence>
<dbReference type="PROSITE" id="PS51379">
    <property type="entry name" value="4FE4S_FER_2"/>
    <property type="match status" value="1"/>
</dbReference>
<dbReference type="Pfam" id="PF02913">
    <property type="entry name" value="FAD-oxidase_C"/>
    <property type="match status" value="1"/>
</dbReference>
<dbReference type="Gene3D" id="3.30.70.2740">
    <property type="match status" value="1"/>
</dbReference>
<comment type="similarity">
    <text evidence="2">Belongs to the FAD-binding oxidoreductase/transferase type 4 family.</text>
</comment>
<evidence type="ECO:0000256" key="8">
    <source>
        <dbReference type="ARBA" id="ARBA00023004"/>
    </source>
</evidence>
<dbReference type="Pfam" id="PF01565">
    <property type="entry name" value="FAD_binding_4"/>
    <property type="match status" value="1"/>
</dbReference>
<keyword evidence="9" id="KW-0411">Iron-sulfur</keyword>
<evidence type="ECO:0000256" key="1">
    <source>
        <dbReference type="ARBA" id="ARBA00001974"/>
    </source>
</evidence>
<evidence type="ECO:0000256" key="7">
    <source>
        <dbReference type="ARBA" id="ARBA00023002"/>
    </source>
</evidence>
<proteinExistence type="inferred from homology"/>
<dbReference type="InterPro" id="IPR004017">
    <property type="entry name" value="Cys_rich_dom"/>
</dbReference>
<dbReference type="Pfam" id="PF02754">
    <property type="entry name" value="CCG"/>
    <property type="match status" value="2"/>
</dbReference>
<evidence type="ECO:0000313" key="13">
    <source>
        <dbReference type="EMBL" id="CAE6767989.1"/>
    </source>
</evidence>
<evidence type="ECO:0000256" key="3">
    <source>
        <dbReference type="ARBA" id="ARBA00022630"/>
    </source>
</evidence>
<evidence type="ECO:0000256" key="6">
    <source>
        <dbReference type="ARBA" id="ARBA00022946"/>
    </source>
</evidence>
<keyword evidence="3" id="KW-0285">Flavoprotein</keyword>
<comment type="cofactor">
    <cofactor evidence="1">
        <name>FAD</name>
        <dbReference type="ChEBI" id="CHEBI:57692"/>
    </cofactor>
</comment>
<dbReference type="PANTHER" id="PTHR11748:SF111">
    <property type="entry name" value="D-LACTATE DEHYDROGENASE, MITOCHONDRIAL-RELATED"/>
    <property type="match status" value="1"/>
</dbReference>
<comment type="caution">
    <text evidence="13">The sequence shown here is derived from an EMBL/GenBank/DDBJ whole genome shotgun (WGS) entry which is preliminary data.</text>
</comment>
<evidence type="ECO:0000259" key="12">
    <source>
        <dbReference type="PROSITE" id="PS51387"/>
    </source>
</evidence>
<dbReference type="Gene3D" id="3.30.70.2190">
    <property type="match status" value="1"/>
</dbReference>
<dbReference type="InterPro" id="IPR017896">
    <property type="entry name" value="4Fe4S_Fe-S-bd"/>
</dbReference>
<name>A0ABN7LT32_9BACT</name>
<dbReference type="EMBL" id="CAJNBJ010000017">
    <property type="protein sequence ID" value="CAE6767989.1"/>
    <property type="molecule type" value="Genomic_DNA"/>
</dbReference>
<dbReference type="Pfam" id="PF13183">
    <property type="entry name" value="Fer4_8"/>
    <property type="match status" value="1"/>
</dbReference>
<dbReference type="SUPFAM" id="SSF46548">
    <property type="entry name" value="alpha-helical ferredoxin"/>
    <property type="match status" value="1"/>
</dbReference>